<feature type="non-terminal residue" evidence="5">
    <location>
        <position position="1"/>
    </location>
</feature>
<name>A0A0M3QX36_DROBS</name>
<reference evidence="5 6" key="1">
    <citation type="submission" date="2015-08" db="EMBL/GenBank/DDBJ databases">
        <title>Ancestral chromatin configuration constrains chromatin evolution on differentiating sex chromosomes in Drosophila.</title>
        <authorList>
            <person name="Zhou Q."/>
            <person name="Bachtrog D."/>
        </authorList>
    </citation>
    <scope>NUCLEOTIDE SEQUENCE [LARGE SCALE GENOMIC DNA]</scope>
    <source>
        <tissue evidence="5">Whole larvae</tissue>
    </source>
</reference>
<evidence type="ECO:0000259" key="3">
    <source>
        <dbReference type="Pfam" id="PF12366"/>
    </source>
</evidence>
<gene>
    <name evidence="5" type="ORF">Dbus_chr3Lg2345</name>
</gene>
<dbReference type="OrthoDB" id="7737418at2759"/>
<feature type="compositionally biased region" description="Basic and acidic residues" evidence="2">
    <location>
        <begin position="345"/>
        <end position="355"/>
    </location>
</feature>
<dbReference type="Pfam" id="PF15927">
    <property type="entry name" value="Casc1_N"/>
    <property type="match status" value="1"/>
</dbReference>
<protein>
    <submittedName>
        <fullName evidence="5">CG12983</fullName>
    </submittedName>
</protein>
<keyword evidence="6" id="KW-1185">Reference proteome</keyword>
<evidence type="ECO:0000313" key="5">
    <source>
        <dbReference type="EMBL" id="ALC45179.1"/>
    </source>
</evidence>
<proteinExistence type="inferred from homology"/>
<feature type="domain" description="CASC1 C-terminal" evidence="3">
    <location>
        <begin position="873"/>
        <end position="1094"/>
    </location>
</feature>
<dbReference type="GO" id="GO:0048487">
    <property type="term" value="F:beta-tubulin binding"/>
    <property type="evidence" value="ECO:0007669"/>
    <property type="project" value="TreeGrafter"/>
</dbReference>
<feature type="region of interest" description="Disordered" evidence="2">
    <location>
        <begin position="782"/>
        <end position="815"/>
    </location>
</feature>
<evidence type="ECO:0000313" key="6">
    <source>
        <dbReference type="Proteomes" id="UP000494163"/>
    </source>
</evidence>
<sequence length="1142" mass="132714">TEKKPEKEVVSNQRLISEEEWQQREQRHLQRIQDVQICLGFISESISGYEALLEQQSKAEHWKRYLDCDGLPRVASPPEIRTFLEQVRHECQVDVNHTVNWELAVNERSVLTQDIFATDETRQELVKERPNLGQLYSDFVQRILIVLHRIDLLFASQLEMQDMPLEHATEITATRSELNQEIDVLFDKLSYRIISEPNAFSTSDDGFMQKYCYQSSKFNFQLWWLRDVPIRFKYLELPVMLAQLDCVGVTVQIPYSVLSDNLTLRCVHTFFDPYSEFAKSYEQVVHESDEDLNAGIADIEDCLINEWLMQVRIMNNIMDEMDERIQRYLETEKRLAKPAANKPAPSDKKTAKPPKEPQTLPPGMYPDPYNIFLEREQRDYYEFLDQNFHPRNLQLEANEVNLREYNILGGIFSLVFMRKPKHTDFEKFNMTLHADGRVLYTMQHVLELETRQSEWSRKSEFSRKSGLQKQQSSMHVGALQADMAADGGVLHLQDKELPYFYVTIQLPAHLCLWGEPLPCQFIEEEEEEKQPDEESLEEENVGKRRKTRKTRKTRHGLGVGVGVGVGVGSDEEGSTERPYNRRTLAATPQTLIKRKRHNSKNIYRPSLLAMLRRTIPRSIAVPGVSVHDFFLAMKCLNKCQMHALQDHCLPRVLSSFKFPAEFRMEKFDEKVAEKAKANKLMRRHRTTARESEEDEINYCYSHEDQQAPERMYPIFPERDKIIYDDDYEQQASSDAPSVTKIKIDLLEVEAAEPTVCDRPTFYGVLRTLEGIQEQYRVATNAILSQSDGKKPKKRKEPQRSSDQSGAASVQSGRKTTVRISITRAMSLISDQSDAISTNSVESVRVGTEVPSVSGSYADVDETPASELQAARPKVKQWTNKYILSTDFNKETYTYTIKTDRLGLFGFAYQRYGHFPFRDWCLQPNDDNPNELIFTLDTYYVRVVLFISSEGIRGYVTDITNEYVAHPVKYLEIVEPISDYRELRKRFCERNINIFAEHDACFYIHNGYFCEKHLATELHVYDAIAVHCKLIKFYRCDWNRLATRRNLLLGLRNPKDINDAAAVTVRVTPDASTFVEVTELCSDNLEIFNLHYQLTWRNIGIYSDVHQLINSMYPQATDVRNRDPKLIHSIRQLFNEVRPLSFS</sequence>
<feature type="compositionally biased region" description="Polar residues" evidence="2">
    <location>
        <begin position="800"/>
        <end position="815"/>
    </location>
</feature>
<feature type="domain" description="IC97/Casc1 N-terminal" evidence="4">
    <location>
        <begin position="11"/>
        <end position="223"/>
    </location>
</feature>
<dbReference type="PANTHER" id="PTHR20929:SF11">
    <property type="entry name" value="DYNEIN AXONEMAL INTERMEDIATE CHAIN 7"/>
    <property type="match status" value="1"/>
</dbReference>
<dbReference type="PANTHER" id="PTHR20929">
    <property type="entry name" value="LUNG ADENOMA SUSCEPTIBILITY 1-RELATED"/>
    <property type="match status" value="1"/>
</dbReference>
<dbReference type="OMA" id="YAHFPFR"/>
<dbReference type="InterPro" id="IPR022110">
    <property type="entry name" value="CASC1_C"/>
</dbReference>
<evidence type="ECO:0000259" key="4">
    <source>
        <dbReference type="Pfam" id="PF15927"/>
    </source>
</evidence>
<feature type="compositionally biased region" description="Acidic residues" evidence="2">
    <location>
        <begin position="524"/>
        <end position="539"/>
    </location>
</feature>
<evidence type="ECO:0000256" key="2">
    <source>
        <dbReference type="SAM" id="MobiDB-lite"/>
    </source>
</evidence>
<dbReference type="STRING" id="30019.A0A0M3QX36"/>
<dbReference type="AlphaFoldDB" id="A0A0M3QX36"/>
<dbReference type="Pfam" id="PF12366">
    <property type="entry name" value="Casc1_C"/>
    <property type="match status" value="1"/>
</dbReference>
<feature type="compositionally biased region" description="Basic residues" evidence="2">
    <location>
        <begin position="543"/>
        <end position="553"/>
    </location>
</feature>
<organism evidence="5 6">
    <name type="scientific">Drosophila busckii</name>
    <name type="common">Fruit fly</name>
    <dbReference type="NCBI Taxonomy" id="30019"/>
    <lineage>
        <taxon>Eukaryota</taxon>
        <taxon>Metazoa</taxon>
        <taxon>Ecdysozoa</taxon>
        <taxon>Arthropoda</taxon>
        <taxon>Hexapoda</taxon>
        <taxon>Insecta</taxon>
        <taxon>Pterygota</taxon>
        <taxon>Neoptera</taxon>
        <taxon>Endopterygota</taxon>
        <taxon>Diptera</taxon>
        <taxon>Brachycera</taxon>
        <taxon>Muscomorpha</taxon>
        <taxon>Ephydroidea</taxon>
        <taxon>Drosophilidae</taxon>
        <taxon>Drosophila</taxon>
    </lineage>
</organism>
<dbReference type="InterPro" id="IPR031826">
    <property type="entry name" value="IC97/Casc1_N"/>
</dbReference>
<dbReference type="Proteomes" id="UP000494163">
    <property type="component" value="Chromosome 3L"/>
</dbReference>
<feature type="region of interest" description="Disordered" evidence="2">
    <location>
        <begin position="524"/>
        <end position="553"/>
    </location>
</feature>
<comment type="similarity">
    <text evidence="1">Belongs to the DNAI7 family.</text>
</comment>
<accession>A0A0M3QX36</accession>
<feature type="region of interest" description="Disordered" evidence="2">
    <location>
        <begin position="335"/>
        <end position="366"/>
    </location>
</feature>
<dbReference type="EMBL" id="CP012525">
    <property type="protein sequence ID" value="ALC45179.1"/>
    <property type="molecule type" value="Genomic_DNA"/>
</dbReference>
<evidence type="ECO:0000256" key="1">
    <source>
        <dbReference type="ARBA" id="ARBA00024332"/>
    </source>
</evidence>
<dbReference type="InterPro" id="IPR023247">
    <property type="entry name" value="IC97/Dnai7-like"/>
</dbReference>
<dbReference type="GO" id="GO:0008017">
    <property type="term" value="F:microtubule binding"/>
    <property type="evidence" value="ECO:0007669"/>
    <property type="project" value="TreeGrafter"/>
</dbReference>